<proteinExistence type="inferred from homology"/>
<organism evidence="8">
    <name type="scientific">Cyprideis torosa</name>
    <dbReference type="NCBI Taxonomy" id="163714"/>
    <lineage>
        <taxon>Eukaryota</taxon>
        <taxon>Metazoa</taxon>
        <taxon>Ecdysozoa</taxon>
        <taxon>Arthropoda</taxon>
        <taxon>Crustacea</taxon>
        <taxon>Oligostraca</taxon>
        <taxon>Ostracoda</taxon>
        <taxon>Podocopa</taxon>
        <taxon>Podocopida</taxon>
        <taxon>Cytherocopina</taxon>
        <taxon>Cytheroidea</taxon>
        <taxon>Cytherideidae</taxon>
        <taxon>Cyprideis</taxon>
    </lineage>
</organism>
<evidence type="ECO:0008006" key="9">
    <source>
        <dbReference type="Google" id="ProtNLM"/>
    </source>
</evidence>
<comment type="similarity">
    <text evidence="6">Belongs to the PRP39 family.</text>
</comment>
<dbReference type="InterPro" id="IPR003107">
    <property type="entry name" value="HAT"/>
</dbReference>
<comment type="subcellular location">
    <subcellularLocation>
        <location evidence="1">Nucleus</location>
    </subcellularLocation>
</comment>
<feature type="compositionally biased region" description="Basic residues" evidence="7">
    <location>
        <begin position="1"/>
        <end position="10"/>
    </location>
</feature>
<evidence type="ECO:0000256" key="4">
    <source>
        <dbReference type="ARBA" id="ARBA00023187"/>
    </source>
</evidence>
<gene>
    <name evidence="8" type="ORF">CTOB1V02_LOCUS2128</name>
</gene>
<protein>
    <recommendedName>
        <fullName evidence="9">Pre-mRNA-processing factor 39</fullName>
    </recommendedName>
</protein>
<evidence type="ECO:0000256" key="6">
    <source>
        <dbReference type="ARBA" id="ARBA00038019"/>
    </source>
</evidence>
<keyword evidence="4" id="KW-0508">mRNA splicing</keyword>
<evidence type="ECO:0000256" key="3">
    <source>
        <dbReference type="ARBA" id="ARBA00022737"/>
    </source>
</evidence>
<dbReference type="GO" id="GO:0000243">
    <property type="term" value="C:commitment complex"/>
    <property type="evidence" value="ECO:0007669"/>
    <property type="project" value="TreeGrafter"/>
</dbReference>
<dbReference type="PANTHER" id="PTHR17204:SF5">
    <property type="entry name" value="PRE-MRNA-PROCESSING FACTOR 39"/>
    <property type="match status" value="1"/>
</dbReference>
<feature type="region of interest" description="Disordered" evidence="7">
    <location>
        <begin position="1"/>
        <end position="36"/>
    </location>
</feature>
<evidence type="ECO:0000256" key="1">
    <source>
        <dbReference type="ARBA" id="ARBA00004123"/>
    </source>
</evidence>
<dbReference type="SMART" id="SM00386">
    <property type="entry name" value="HAT"/>
    <property type="match status" value="5"/>
</dbReference>
<dbReference type="Pfam" id="PF23240">
    <property type="entry name" value="HAT_PRP39_N"/>
    <property type="match status" value="1"/>
</dbReference>
<evidence type="ECO:0000256" key="2">
    <source>
        <dbReference type="ARBA" id="ARBA00022664"/>
    </source>
</evidence>
<dbReference type="GO" id="GO:0005685">
    <property type="term" value="C:U1 snRNP"/>
    <property type="evidence" value="ECO:0007669"/>
    <property type="project" value="TreeGrafter"/>
</dbReference>
<dbReference type="SUPFAM" id="SSF48452">
    <property type="entry name" value="TPR-like"/>
    <property type="match status" value="2"/>
</dbReference>
<dbReference type="EMBL" id="OB660319">
    <property type="protein sequence ID" value="CAD7224158.1"/>
    <property type="molecule type" value="Genomic_DNA"/>
</dbReference>
<feature type="region of interest" description="Disordered" evidence="7">
    <location>
        <begin position="77"/>
        <end position="250"/>
    </location>
</feature>
<keyword evidence="5" id="KW-0539">Nucleus</keyword>
<dbReference type="Pfam" id="PF23241">
    <property type="entry name" value="HAT_PRP39_C"/>
    <property type="match status" value="1"/>
</dbReference>
<evidence type="ECO:0000313" key="8">
    <source>
        <dbReference type="EMBL" id="CAD7224158.1"/>
    </source>
</evidence>
<evidence type="ECO:0000256" key="5">
    <source>
        <dbReference type="ARBA" id="ARBA00023242"/>
    </source>
</evidence>
<sequence>MPRTRSRTRKTSLEEESVAAAEDSQETSIDTPPTMISEDGVHQEEEMPIMVSSVVTAVEEVDPESDPKLLKTLKVVEEVESLSAPPLTVEKGDSSMPPPPESAMAMEVDEPYEPQSAVESGKETLESVENNYSGPSQEDAEPSQSGSGDEKPSESAGESPKEVEEDVKPREEQAKVQEMKTETKETEEEYVPEPVKKPDAVVAEESGDSSEGEAGGSVYSSDSEKGKEEEKKGKKEEESKAEEEKKEKLKLEEARKRVLKQFEEEEARQKEALQLEKKKRLESQREAEELEAKLKAEEERLKREATLEKFWTPIRADPDDFPAWTKLLQYVESHEHSMAEKVYNEFLEKYPFCFGYWKKFADFQRIRVSPEAALSVFQRGVKAIPLSVDLWVHYLNFMEAAYGADNPDAVLSLCEDALNAAGLEFRSNKLWDLCIRLAEKKGNVGAMWSFYRRLMKTPTLQWQLAKENCLNFITNNDPAKYMSSEEYTAVSQQAKTVVLAEEAARRREPRVTPAPMVFENGAPVEPGLEPDLPPGCDNLPPEEKMDLLLSEKEKRRALDELINGEIEACFGEVELECQKRFPFESALKRPYFHVKPLEKAQLKNWREYLDFEISEGDPIRIRTLFERCLIACAYYEEFWRKYADYLIQNGTGDPQEEQEAVIRDVYARACTIHLPKKIHIHFEYAAFEEARGHPEAADEILQKLESKRGTQLLIGLRRIQLARRTDKTLKKAEEMFDKYWKEFKGSPDKDEMECLGLKYARFLRHGCKKVRVAVDVLKEVKDRIDVTTDNSVSRVYLALLDCFIQMFPEGEEEALKVFEEAVGNRALSAKERLMFSQRRIEFLEDFGGNIETLQRACAEHAANVKELSAAAAEQETHEQRKRGLSTDDSSSSGQQAKKPRLPPASTPTTTAQQYPYYNQNYYPHAQWGTAGYTAAYGTGYPTAAAGTYGQAGYTTTGYYGTGY</sequence>
<feature type="compositionally biased region" description="Polar residues" evidence="7">
    <location>
        <begin position="886"/>
        <end position="895"/>
    </location>
</feature>
<feature type="region of interest" description="Disordered" evidence="7">
    <location>
        <begin position="868"/>
        <end position="911"/>
    </location>
</feature>
<feature type="compositionally biased region" description="Polar residues" evidence="7">
    <location>
        <begin position="127"/>
        <end position="147"/>
    </location>
</feature>
<dbReference type="Gene3D" id="1.25.40.10">
    <property type="entry name" value="Tetratricopeptide repeat domain"/>
    <property type="match status" value="2"/>
</dbReference>
<dbReference type="InterPro" id="IPR011990">
    <property type="entry name" value="TPR-like_helical_dom_sf"/>
</dbReference>
<dbReference type="InterPro" id="IPR059164">
    <property type="entry name" value="HAT_PRP39_C"/>
</dbReference>
<dbReference type="AlphaFoldDB" id="A0A7R8ZH82"/>
<dbReference type="GO" id="GO:0030627">
    <property type="term" value="F:pre-mRNA 5'-splice site binding"/>
    <property type="evidence" value="ECO:0007669"/>
    <property type="project" value="TreeGrafter"/>
</dbReference>
<evidence type="ECO:0000256" key="7">
    <source>
        <dbReference type="SAM" id="MobiDB-lite"/>
    </source>
</evidence>
<accession>A0A7R8ZH82</accession>
<keyword evidence="2" id="KW-0507">mRNA processing</keyword>
<dbReference type="PANTHER" id="PTHR17204">
    <property type="entry name" value="PRE-MRNA PROCESSING PROTEIN PRP39-RELATED"/>
    <property type="match status" value="1"/>
</dbReference>
<keyword evidence="3" id="KW-0677">Repeat</keyword>
<dbReference type="OrthoDB" id="10265668at2759"/>
<dbReference type="GO" id="GO:0071004">
    <property type="term" value="C:U2-type prespliceosome"/>
    <property type="evidence" value="ECO:0007669"/>
    <property type="project" value="TreeGrafter"/>
</dbReference>
<feature type="compositionally biased region" description="Basic and acidic residues" evidence="7">
    <location>
        <begin position="222"/>
        <end position="250"/>
    </location>
</feature>
<reference evidence="8" key="1">
    <citation type="submission" date="2020-11" db="EMBL/GenBank/DDBJ databases">
        <authorList>
            <person name="Tran Van P."/>
        </authorList>
    </citation>
    <scope>NUCLEOTIDE SEQUENCE</scope>
</reference>
<dbReference type="GO" id="GO:0000395">
    <property type="term" value="P:mRNA 5'-splice site recognition"/>
    <property type="evidence" value="ECO:0007669"/>
    <property type="project" value="TreeGrafter"/>
</dbReference>
<feature type="compositionally biased region" description="Basic and acidic residues" evidence="7">
    <location>
        <begin position="148"/>
        <end position="184"/>
    </location>
</feature>
<name>A0A7R8ZH82_9CRUS</name>